<organism evidence="5 6">
    <name type="scientific">Candidatus Lumbricidiphila eiseniae</name>
    <dbReference type="NCBI Taxonomy" id="1969409"/>
    <lineage>
        <taxon>Bacteria</taxon>
        <taxon>Bacillati</taxon>
        <taxon>Actinomycetota</taxon>
        <taxon>Actinomycetes</taxon>
        <taxon>Micrococcales</taxon>
        <taxon>Microbacteriaceae</taxon>
        <taxon>Candidatus Lumbricidiphila</taxon>
    </lineage>
</organism>
<reference evidence="6" key="1">
    <citation type="submission" date="2017-03" db="EMBL/GenBank/DDBJ databases">
        <authorList>
            <person name="Lund M.B."/>
        </authorList>
    </citation>
    <scope>NUCLEOTIDE SEQUENCE [LARGE SCALE GENOMIC DNA]</scope>
</reference>
<dbReference type="AlphaFoldDB" id="A0A2A6FUY0"/>
<feature type="region of interest" description="Disordered" evidence="3">
    <location>
        <begin position="1042"/>
        <end position="1072"/>
    </location>
</feature>
<proteinExistence type="predicted"/>
<gene>
    <name evidence="5" type="ORF">B5766_00350</name>
</gene>
<dbReference type="InterPro" id="IPR050534">
    <property type="entry name" value="Coronavir_polyprotein_1ab"/>
</dbReference>
<evidence type="ECO:0000256" key="3">
    <source>
        <dbReference type="SAM" id="MobiDB-lite"/>
    </source>
</evidence>
<evidence type="ECO:0000256" key="1">
    <source>
        <dbReference type="ARBA" id="ARBA00022741"/>
    </source>
</evidence>
<feature type="region of interest" description="Disordered" evidence="3">
    <location>
        <begin position="477"/>
        <end position="500"/>
    </location>
</feature>
<dbReference type="GO" id="GO:0003678">
    <property type="term" value="F:DNA helicase activity"/>
    <property type="evidence" value="ECO:0007669"/>
    <property type="project" value="UniProtKB-ARBA"/>
</dbReference>
<feature type="compositionally biased region" description="Low complexity" evidence="3">
    <location>
        <begin position="1108"/>
        <end position="1120"/>
    </location>
</feature>
<sequence length="1120" mass="122355">MHFPWGATVGAMRGGVRVWKIGTGGSGARAALEYLFKGNCDASVSNLHVSHSLVVQASGAEQAAEYGLAEVYGDLAMERFTVTDGGIAADLLDADQVVSWLDGVDPITGQQRGQRLVDPDSAMMHDMTINFPKTYSLAGMMHPELAVALERLQDRTRNTILTNLQHDLNARRGQGGKFQIGLAQLEVGEVRHKRSRAMDPHEHRHLWINARVQGIDGKWSSLDSNTLFAAISTVNGIGELAQTTDIAWRGTLARFGLSLDSRGEIAELAHLVPAMSKRHRQIEANRARLLAEWEAEHPGADPSYQVMQRLDNLAWNMGRPNKPVLESEADWVQEVQAEIRALDAEVFDRVNLAGQLADMVPDTPLQFPKVTDLDVAQIAENAVLWADARSMGTRSRFSLLQLRAGAMYAVAATHAVGTQTENAAIVHAAVQVALQKHVTNLAKQITPVPNPTVKAYRATSTVLERARLDQALQVLATTPPTTRGPDTVTHVTLTSTGPPNPYLERLTAIDTARANQDTAAFITRHPHLADRITQIDHAVNSHRLSAQQAAAAVAIASNAPLVTIIGPAGSGKTTMMKVANQALHEQGRRMVIVAPSKKAALIAGEKTGAHTGTNSLHSLLYAYGYRWQEKYLGGAKTTNWSRLTPGSTDPATGMVYTGPPDQYRLEPGDRIVVDEAGMMDQTTALALARIALETKTGLAYVGDPYQLLPVGHSGAMQLATKHANHTLELDTIHRFRTPTGEPDHAYAALTLQMRTATTRPQAEHVANLLLDTEHVRIFDNDTAAKQFLVESWLNNTVTRNGRTHRASAAISCATNERAQEINTLIQQGRIDRGELDTRHHTTCQHGQTIYTGDRIQVRHNTRTFTNREEYLIRAVHEDGSVTAQLVGEYATTTNQPTRNIPAEYLTAHAHLAYAATAHGLQGATEHHGYADTGVALYVPMTRGEKHNTAIIIARDRKTAIASLTDQILQSQEEITPKQLAANLHRELMKVGERVTTTDTTLAESATDTNAVAATNALRAAQITALTPTERERADQHFTHHHTEWHHHITTDTDTATNPTTDNPATDAMDGQKPAVRNYQADIITGRRLLAEQVRRVRVINPDPDDTPQPDITTDTPSISL</sequence>
<evidence type="ECO:0000256" key="2">
    <source>
        <dbReference type="ARBA" id="ARBA00022840"/>
    </source>
</evidence>
<name>A0A2A6FUY0_9MICO</name>
<dbReference type="Pfam" id="PF13604">
    <property type="entry name" value="AAA_30"/>
    <property type="match status" value="1"/>
</dbReference>
<feature type="region of interest" description="Disordered" evidence="3">
    <location>
        <begin position="1098"/>
        <end position="1120"/>
    </location>
</feature>
<feature type="compositionally biased region" description="Low complexity" evidence="3">
    <location>
        <begin position="1051"/>
        <end position="1061"/>
    </location>
</feature>
<keyword evidence="2" id="KW-0067">ATP-binding</keyword>
<dbReference type="GO" id="GO:0005524">
    <property type="term" value="F:ATP binding"/>
    <property type="evidence" value="ECO:0007669"/>
    <property type="project" value="UniProtKB-KW"/>
</dbReference>
<dbReference type="Proteomes" id="UP000219994">
    <property type="component" value="Unassembled WGS sequence"/>
</dbReference>
<evidence type="ECO:0000313" key="6">
    <source>
        <dbReference type="Proteomes" id="UP000219994"/>
    </source>
</evidence>
<accession>A0A2A6FUY0</accession>
<dbReference type="Pfam" id="PF08751">
    <property type="entry name" value="TrwC"/>
    <property type="match status" value="1"/>
</dbReference>
<evidence type="ECO:0000259" key="4">
    <source>
        <dbReference type="Pfam" id="PF08751"/>
    </source>
</evidence>
<dbReference type="SUPFAM" id="SSF55464">
    <property type="entry name" value="Origin of replication-binding domain, RBD-like"/>
    <property type="match status" value="1"/>
</dbReference>
<dbReference type="Gene3D" id="3.40.50.300">
    <property type="entry name" value="P-loop containing nucleotide triphosphate hydrolases"/>
    <property type="match status" value="1"/>
</dbReference>
<feature type="domain" description="TrwC relaxase" evidence="4">
    <location>
        <begin position="87"/>
        <end position="341"/>
    </location>
</feature>
<dbReference type="EMBL" id="NAEP01000009">
    <property type="protein sequence ID" value="PDQ36529.1"/>
    <property type="molecule type" value="Genomic_DNA"/>
</dbReference>
<dbReference type="InterPro" id="IPR027417">
    <property type="entry name" value="P-loop_NTPase"/>
</dbReference>
<evidence type="ECO:0000313" key="5">
    <source>
        <dbReference type="EMBL" id="PDQ36529.1"/>
    </source>
</evidence>
<keyword evidence="1" id="KW-0547">Nucleotide-binding</keyword>
<comment type="caution">
    <text evidence="5">The sequence shown here is derived from an EMBL/GenBank/DDBJ whole genome shotgun (WGS) entry which is preliminary data.</text>
</comment>
<dbReference type="PANTHER" id="PTHR43788:SF6">
    <property type="entry name" value="DNA HELICASE B"/>
    <property type="match status" value="1"/>
</dbReference>
<dbReference type="PANTHER" id="PTHR43788">
    <property type="entry name" value="DNA2/NAM7 HELICASE FAMILY MEMBER"/>
    <property type="match status" value="1"/>
</dbReference>
<dbReference type="InterPro" id="IPR014862">
    <property type="entry name" value="TrwC"/>
</dbReference>
<protein>
    <recommendedName>
        <fullName evidence="4">TrwC relaxase domain-containing protein</fullName>
    </recommendedName>
</protein>
<dbReference type="SUPFAM" id="SSF52540">
    <property type="entry name" value="P-loop containing nucleoside triphosphate hydrolases"/>
    <property type="match status" value="2"/>
</dbReference>